<evidence type="ECO:0000313" key="2">
    <source>
        <dbReference type="EMBL" id="TVT43322.1"/>
    </source>
</evidence>
<dbReference type="OrthoDB" id="7065534at2"/>
<keyword evidence="3" id="KW-1185">Reference proteome</keyword>
<protein>
    <submittedName>
        <fullName evidence="2">CbrC family protein</fullName>
    </submittedName>
</protein>
<sequence length="179" mass="19759">METPPFFFYSPNAYALGIIEQRPITCQCCGKARDFHYRGNFYCTTAIDALCPWCIADGSAAEKYEGSFVSDFEGLNPDPRELGLPMSEASMAQVSGHTPGYASWQGDVWLGHCGDACIFLGYVGSKELAPVWSEVRADAVASGWGEENIQHHLHKDGDMTGYLFQCQHCGKHRLHVDAN</sequence>
<comment type="caution">
    <text evidence="2">The sequence shown here is derived from an EMBL/GenBank/DDBJ whole genome shotgun (WGS) entry which is preliminary data.</text>
</comment>
<dbReference type="EMBL" id="VMRJ01000001">
    <property type="protein sequence ID" value="TVT43322.1"/>
    <property type="molecule type" value="Genomic_DNA"/>
</dbReference>
<dbReference type="AlphaFoldDB" id="A0A558C3T9"/>
<evidence type="ECO:0000313" key="3">
    <source>
        <dbReference type="Proteomes" id="UP000317624"/>
    </source>
</evidence>
<proteinExistence type="inferred from homology"/>
<dbReference type="RefSeq" id="WP_144844709.1">
    <property type="nucleotide sequence ID" value="NZ_VMRJ01000001.1"/>
</dbReference>
<reference evidence="2 3" key="1">
    <citation type="submission" date="2019-07" db="EMBL/GenBank/DDBJ databases">
        <title>Hymenobacter sp. straun FUR1 Genome sequencing and assembly.</title>
        <authorList>
            <person name="Chhetri G."/>
        </authorList>
    </citation>
    <scope>NUCLEOTIDE SEQUENCE [LARGE SCALE GENOMIC DNA]</scope>
    <source>
        <strain evidence="2 3">Fur1</strain>
    </source>
</reference>
<name>A0A558C3T9_9BACT</name>
<dbReference type="Proteomes" id="UP000317624">
    <property type="component" value="Unassembled WGS sequence"/>
</dbReference>
<accession>A0A558C3T9</accession>
<evidence type="ECO:0000256" key="1">
    <source>
        <dbReference type="ARBA" id="ARBA00008525"/>
    </source>
</evidence>
<comment type="similarity">
    <text evidence="1">Belongs to the UPF0167 family.</text>
</comment>
<gene>
    <name evidence="2" type="ORF">FNT36_04330</name>
</gene>
<dbReference type="Pfam" id="PF03691">
    <property type="entry name" value="UPF0167"/>
    <property type="match status" value="1"/>
</dbReference>
<organism evidence="2 3">
    <name type="scientific">Hymenobacter setariae</name>
    <dbReference type="NCBI Taxonomy" id="2594794"/>
    <lineage>
        <taxon>Bacteria</taxon>
        <taxon>Pseudomonadati</taxon>
        <taxon>Bacteroidota</taxon>
        <taxon>Cytophagia</taxon>
        <taxon>Cytophagales</taxon>
        <taxon>Hymenobacteraceae</taxon>
        <taxon>Hymenobacter</taxon>
    </lineage>
</organism>
<dbReference type="InterPro" id="IPR005363">
    <property type="entry name" value="UPF0167"/>
</dbReference>